<reference evidence="2" key="1">
    <citation type="submission" date="2014-11" db="EMBL/GenBank/DDBJ databases">
        <authorList>
            <person name="Amaro Gonzalez C."/>
        </authorList>
    </citation>
    <scope>NUCLEOTIDE SEQUENCE</scope>
</reference>
<name>A0A0E9QSX7_ANGAN</name>
<dbReference type="EMBL" id="GBXM01088653">
    <property type="protein sequence ID" value="JAH19924.1"/>
    <property type="molecule type" value="Transcribed_RNA"/>
</dbReference>
<accession>A0A0E9QSX7</accession>
<proteinExistence type="predicted"/>
<evidence type="ECO:0000256" key="1">
    <source>
        <dbReference type="SAM" id="MobiDB-lite"/>
    </source>
</evidence>
<evidence type="ECO:0000313" key="2">
    <source>
        <dbReference type="EMBL" id="JAH19924.1"/>
    </source>
</evidence>
<organism evidence="2">
    <name type="scientific">Anguilla anguilla</name>
    <name type="common">European freshwater eel</name>
    <name type="synonym">Muraena anguilla</name>
    <dbReference type="NCBI Taxonomy" id="7936"/>
    <lineage>
        <taxon>Eukaryota</taxon>
        <taxon>Metazoa</taxon>
        <taxon>Chordata</taxon>
        <taxon>Craniata</taxon>
        <taxon>Vertebrata</taxon>
        <taxon>Euteleostomi</taxon>
        <taxon>Actinopterygii</taxon>
        <taxon>Neopterygii</taxon>
        <taxon>Teleostei</taxon>
        <taxon>Anguilliformes</taxon>
        <taxon>Anguillidae</taxon>
        <taxon>Anguilla</taxon>
    </lineage>
</organism>
<sequence length="31" mass="3325">MEHQFRQLPADKSSGDQALSGVGVVPSAILW</sequence>
<feature type="region of interest" description="Disordered" evidence="1">
    <location>
        <begin position="1"/>
        <end position="22"/>
    </location>
</feature>
<dbReference type="AlphaFoldDB" id="A0A0E9QSX7"/>
<protein>
    <submittedName>
        <fullName evidence="2">Uncharacterized protein</fullName>
    </submittedName>
</protein>
<reference evidence="2" key="2">
    <citation type="journal article" date="2015" name="Fish Shellfish Immunol.">
        <title>Early steps in the European eel (Anguilla anguilla)-Vibrio vulnificus interaction in the gills: Role of the RtxA13 toxin.</title>
        <authorList>
            <person name="Callol A."/>
            <person name="Pajuelo D."/>
            <person name="Ebbesson L."/>
            <person name="Teles M."/>
            <person name="MacKenzie S."/>
            <person name="Amaro C."/>
        </authorList>
    </citation>
    <scope>NUCLEOTIDE SEQUENCE</scope>
</reference>